<feature type="region of interest" description="Disordered" evidence="1">
    <location>
        <begin position="194"/>
        <end position="252"/>
    </location>
</feature>
<feature type="domain" description="ARC105/Med15 mediator subunit central" evidence="2">
    <location>
        <begin position="249"/>
        <end position="368"/>
    </location>
</feature>
<evidence type="ECO:0000259" key="2">
    <source>
        <dbReference type="Pfam" id="PF21538"/>
    </source>
</evidence>
<dbReference type="PANTHER" id="PTHR31804">
    <property type="entry name" value="MEDIATOR OF RNA POLYMERASE II TRANSCRIPTION SUBUNIT 15"/>
    <property type="match status" value="1"/>
</dbReference>
<dbReference type="GeneTree" id="ENSGT00730000111140"/>
<evidence type="ECO:0000256" key="1">
    <source>
        <dbReference type="SAM" id="MobiDB-lite"/>
    </source>
</evidence>
<keyword evidence="5" id="KW-1185">Reference proteome</keyword>
<name>A0A670JR39_PODMU</name>
<dbReference type="Pfam" id="PF21539">
    <property type="entry name" value="Med15_C"/>
    <property type="match status" value="1"/>
</dbReference>
<sequence length="509" mass="55881">MFGLVNVDGTEDPPSWLSVLSKPGKNSACEVTGGLQRNAAVLGLFLSFLPCPLQSSFYSPGKSGKPKAPQQVKYAAFQWDPWLLLLSWCPSIFGKAPLASDGSFVLGQPEQHHHDVFSFTSPASPDPSADASATSALSPARAANFPAQLQCQVSLDVGVSRLQVVSSFLFRVNNSCFIPRPQWEILSSSFSSGPAPSPSSFLPSPSPQPSQSPAAARTPQNFSVPSPGPLNTPGNPNSVMSPASSSQSEEQQYLEKLKQLSKYIEPLRRMINKIDKNEDRKKDLSKMKSLLDILTDPSKRCPLKTLQKCEIALEKLKNDMAVPTPPPPTVPPTKQQYLCQPLLDAVLANIRSPVFNHSLYRTFMPAMTAIHGPPITTPVTSTRKRKYEEDERQTIPNVLQGEVARLNPKFLVNLDPSHCSNNGTVHLICKLDDKNLPNVPPLQLSVPADYPHQSPLWIDNPQQYEANPFLQSVYRYMMSKLLQLPDKHSVTALLNTWAQSIRQACLSAA</sequence>
<reference evidence="4 5" key="1">
    <citation type="journal article" date="2019" name="Proc. Natl. Acad. Sci. U.S.A.">
        <title>Regulatory changes in pterin and carotenoid genes underlie balanced color polymorphisms in the wall lizard.</title>
        <authorList>
            <person name="Andrade P."/>
            <person name="Pinho C."/>
            <person name="Perez I de Lanuza G."/>
            <person name="Afonso S."/>
            <person name="Brejcha J."/>
            <person name="Rubin C.J."/>
            <person name="Wallerman O."/>
            <person name="Pereira P."/>
            <person name="Sabatino S.J."/>
            <person name="Bellati A."/>
            <person name="Pellitteri-Rosa D."/>
            <person name="Bosakova Z."/>
            <person name="Bunikis I."/>
            <person name="Carretero M.A."/>
            <person name="Feiner N."/>
            <person name="Marsik P."/>
            <person name="Pauperio F."/>
            <person name="Salvi D."/>
            <person name="Soler L."/>
            <person name="While G.M."/>
            <person name="Uller T."/>
            <person name="Font E."/>
            <person name="Andersson L."/>
            <person name="Carneiro M."/>
        </authorList>
    </citation>
    <scope>NUCLEOTIDE SEQUENCE</scope>
</reference>
<reference evidence="4" key="3">
    <citation type="submission" date="2025-09" db="UniProtKB">
        <authorList>
            <consortium name="Ensembl"/>
        </authorList>
    </citation>
    <scope>IDENTIFICATION</scope>
</reference>
<dbReference type="InterPro" id="IPR048386">
    <property type="entry name" value="Med15_C"/>
</dbReference>
<dbReference type="Ensembl" id="ENSPMRT00000029167.1">
    <property type="protein sequence ID" value="ENSPMRP00000027503.1"/>
    <property type="gene ID" value="ENSPMRG00000017731.1"/>
</dbReference>
<dbReference type="Proteomes" id="UP000472272">
    <property type="component" value="Chromosome 16"/>
</dbReference>
<evidence type="ECO:0000259" key="3">
    <source>
        <dbReference type="Pfam" id="PF21539"/>
    </source>
</evidence>
<dbReference type="Pfam" id="PF21538">
    <property type="entry name" value="Med15_M"/>
    <property type="match status" value="1"/>
</dbReference>
<dbReference type="OMA" id="QIMARSX"/>
<reference evidence="4" key="2">
    <citation type="submission" date="2025-08" db="UniProtKB">
        <authorList>
            <consortium name="Ensembl"/>
        </authorList>
    </citation>
    <scope>IDENTIFICATION</scope>
</reference>
<dbReference type="PANTHER" id="PTHR31804:SF3">
    <property type="entry name" value="MEDIATOR OF RNA POLYMERASE II TRANSCRIPTION SUBUNIT 15"/>
    <property type="match status" value="1"/>
</dbReference>
<feature type="domain" description="ARC105/Med15 mediator subunit C-terminal" evidence="3">
    <location>
        <begin position="395"/>
        <end position="503"/>
    </location>
</feature>
<feature type="compositionally biased region" description="Low complexity" evidence="1">
    <location>
        <begin position="120"/>
        <end position="135"/>
    </location>
</feature>
<protein>
    <submittedName>
        <fullName evidence="4">Mediator complex subunit 15</fullName>
    </submittedName>
</protein>
<feature type="compositionally biased region" description="Polar residues" evidence="1">
    <location>
        <begin position="232"/>
        <end position="243"/>
    </location>
</feature>
<dbReference type="InterPro" id="IPR048385">
    <property type="entry name" value="Med15_central"/>
</dbReference>
<evidence type="ECO:0000313" key="5">
    <source>
        <dbReference type="Proteomes" id="UP000472272"/>
    </source>
</evidence>
<organism evidence="4 5">
    <name type="scientific">Podarcis muralis</name>
    <name type="common">Wall lizard</name>
    <name type="synonym">Lacerta muralis</name>
    <dbReference type="NCBI Taxonomy" id="64176"/>
    <lineage>
        <taxon>Eukaryota</taxon>
        <taxon>Metazoa</taxon>
        <taxon>Chordata</taxon>
        <taxon>Craniata</taxon>
        <taxon>Vertebrata</taxon>
        <taxon>Euteleostomi</taxon>
        <taxon>Lepidosauria</taxon>
        <taxon>Squamata</taxon>
        <taxon>Bifurcata</taxon>
        <taxon>Unidentata</taxon>
        <taxon>Episquamata</taxon>
        <taxon>Laterata</taxon>
        <taxon>Lacertibaenia</taxon>
        <taxon>Lacertidae</taxon>
        <taxon>Podarcis</taxon>
    </lineage>
</organism>
<dbReference type="AlphaFoldDB" id="A0A670JR39"/>
<accession>A0A670JR39</accession>
<evidence type="ECO:0000313" key="4">
    <source>
        <dbReference type="Ensembl" id="ENSPMRP00000027503.1"/>
    </source>
</evidence>
<feature type="compositionally biased region" description="Low complexity" evidence="1">
    <location>
        <begin position="194"/>
        <end position="203"/>
    </location>
</feature>
<feature type="region of interest" description="Disordered" evidence="1">
    <location>
        <begin position="116"/>
        <end position="135"/>
    </location>
</feature>
<proteinExistence type="predicted"/>